<dbReference type="Pfam" id="PF07707">
    <property type="entry name" value="BACK"/>
    <property type="match status" value="1"/>
</dbReference>
<dbReference type="AlphaFoldDB" id="A0A8I6SSP6"/>
<dbReference type="SUPFAM" id="SSF49785">
    <property type="entry name" value="Galactose-binding domain-like"/>
    <property type="match status" value="2"/>
</dbReference>
<dbReference type="SMART" id="SM00875">
    <property type="entry name" value="BACK"/>
    <property type="match status" value="1"/>
</dbReference>
<dbReference type="CDD" id="cd18287">
    <property type="entry name" value="BTB_POZ_BTBD9"/>
    <property type="match status" value="1"/>
</dbReference>
<feature type="domain" description="BTB" evidence="1">
    <location>
        <begin position="31"/>
        <end position="98"/>
    </location>
</feature>
<dbReference type="PANTHER" id="PTHR46306:SF1">
    <property type="entry name" value="BTB_POZ DOMAIN-CONTAINING PROTEIN 9"/>
    <property type="match status" value="1"/>
</dbReference>
<dbReference type="InterPro" id="IPR011705">
    <property type="entry name" value="BACK"/>
</dbReference>
<dbReference type="PROSITE" id="PS50097">
    <property type="entry name" value="BTB"/>
    <property type="match status" value="1"/>
</dbReference>
<name>A0A8I6SSP6_CIMLE</name>
<dbReference type="InterPro" id="IPR052407">
    <property type="entry name" value="BTB_POZ_domain_cont_9"/>
</dbReference>
<dbReference type="InterPro" id="IPR000421">
    <property type="entry name" value="FA58C"/>
</dbReference>
<proteinExistence type="predicted"/>
<evidence type="ECO:0000259" key="1">
    <source>
        <dbReference type="PROSITE" id="PS50097"/>
    </source>
</evidence>
<organism evidence="2 3">
    <name type="scientific">Cimex lectularius</name>
    <name type="common">Bed bug</name>
    <name type="synonym">Acanthia lectularia</name>
    <dbReference type="NCBI Taxonomy" id="79782"/>
    <lineage>
        <taxon>Eukaryota</taxon>
        <taxon>Metazoa</taxon>
        <taxon>Ecdysozoa</taxon>
        <taxon>Arthropoda</taxon>
        <taxon>Hexapoda</taxon>
        <taxon>Insecta</taxon>
        <taxon>Pterygota</taxon>
        <taxon>Neoptera</taxon>
        <taxon>Paraneoptera</taxon>
        <taxon>Hemiptera</taxon>
        <taxon>Heteroptera</taxon>
        <taxon>Panheteroptera</taxon>
        <taxon>Cimicomorpha</taxon>
        <taxon>Cimicidae</taxon>
        <taxon>Cimex</taxon>
    </lineage>
</organism>
<dbReference type="GO" id="GO:0005737">
    <property type="term" value="C:cytoplasm"/>
    <property type="evidence" value="ECO:0007669"/>
    <property type="project" value="TreeGrafter"/>
</dbReference>
<dbReference type="GO" id="GO:0050804">
    <property type="term" value="P:modulation of chemical synaptic transmission"/>
    <property type="evidence" value="ECO:0007669"/>
    <property type="project" value="TreeGrafter"/>
</dbReference>
<dbReference type="EnsemblMetazoa" id="XM_024229239.1">
    <property type="protein sequence ID" value="XP_024085007.1"/>
    <property type="gene ID" value="LOC106661100"/>
</dbReference>
<dbReference type="GO" id="GO:0008344">
    <property type="term" value="P:adult locomotory behavior"/>
    <property type="evidence" value="ECO:0007669"/>
    <property type="project" value="TreeGrafter"/>
</dbReference>
<keyword evidence="3" id="KW-1185">Reference proteome</keyword>
<dbReference type="SUPFAM" id="SSF54695">
    <property type="entry name" value="POZ domain"/>
    <property type="match status" value="1"/>
</dbReference>
<dbReference type="SMART" id="SM00225">
    <property type="entry name" value="BTB"/>
    <property type="match status" value="1"/>
</dbReference>
<dbReference type="Proteomes" id="UP000494040">
    <property type="component" value="Unassembled WGS sequence"/>
</dbReference>
<dbReference type="Gene3D" id="1.25.40.420">
    <property type="match status" value="1"/>
</dbReference>
<dbReference type="GeneID" id="106661100"/>
<dbReference type="PANTHER" id="PTHR46306">
    <property type="entry name" value="BTB/POZ DOMAIN-CONTAINING PROTEIN 9"/>
    <property type="match status" value="1"/>
</dbReference>
<dbReference type="RefSeq" id="XP_024085007.1">
    <property type="nucleotide sequence ID" value="XM_024229239.1"/>
</dbReference>
<dbReference type="OrthoDB" id="9997739at2759"/>
<protein>
    <recommendedName>
        <fullName evidence="1">BTB domain-containing protein</fullName>
    </recommendedName>
</protein>
<dbReference type="Pfam" id="PF00651">
    <property type="entry name" value="BTB"/>
    <property type="match status" value="1"/>
</dbReference>
<dbReference type="InterPro" id="IPR008979">
    <property type="entry name" value="Galactose-bd-like_sf"/>
</dbReference>
<dbReference type="FunFam" id="2.60.120.260:FF:000051">
    <property type="entry name" value="BTB/POZ domain-containing protein 9"/>
    <property type="match status" value="1"/>
</dbReference>
<dbReference type="InterPro" id="IPR000210">
    <property type="entry name" value="BTB/POZ_dom"/>
</dbReference>
<dbReference type="CTD" id="114781"/>
<dbReference type="Gene3D" id="2.60.120.260">
    <property type="entry name" value="Galactose-binding domain-like"/>
    <property type="match status" value="2"/>
</dbReference>
<dbReference type="GO" id="GO:0048512">
    <property type="term" value="P:circadian behavior"/>
    <property type="evidence" value="ECO:0007669"/>
    <property type="project" value="TreeGrafter"/>
</dbReference>
<reference evidence="2" key="1">
    <citation type="submission" date="2022-01" db="UniProtKB">
        <authorList>
            <consortium name="EnsemblMetazoa"/>
        </authorList>
    </citation>
    <scope>IDENTIFICATION</scope>
</reference>
<dbReference type="OMA" id="LCMINHI"/>
<evidence type="ECO:0000313" key="2">
    <source>
        <dbReference type="EnsemblMetazoa" id="XP_024085007.1"/>
    </source>
</evidence>
<dbReference type="InterPro" id="IPR011333">
    <property type="entry name" value="SKP1/BTB/POZ_sf"/>
</dbReference>
<sequence length="618" mass="71264">MEMCTRSHDEIVHINSLSDDIKALYLNDDYSDVTLRVEGESFKAHKVILAARSEYFRALLYGGMRESSQTEISLCVSNVVAFKSLLKYIYTGRLSLATLVEDVTLDILGLAHQYGFQNLEKAICDFFIDSLSTQNVFSIYDAARLYQLKNLTETCKTYIDQNIPSTLASHTNSFLLLSAEGLKEIIERHSFYAPELEIFKIVLAWCEANNMKGTPQLQHVLSAVRFELMSLEDLCTVVRPSGLVASETILDALEQQTSLRCNALRYRGTLNVNVNMAEPCWGTQVLQGEMKSALLDGNTMNYDMENGYTRHSINDVRDSIIIKLGSQCIVNHIKMLLWDKDLRSYSYYIEVSIDKKDWVRVIDHTNYYCRSWQKLYFEPRVVNYIRIVGTYNTVNPVFHIVALEVMYSTDNFVLVDGLIKPLYHNVATTKESASVIEGVCRTRNSLLDGNLVYDWNNGYTCHQIGSGAILVQLGQPYMIDSMSLLLWDRDDRSYRYYVEVSVNKKNWEIVWDKREEDCQSWQLIVFPIRPVVFIRIIGTNNTANEVFHLVHIECPSMMCTKETIKKQKYTHSQEKEEPKSFQAREDSLFGMSRQVDSVDDFIGLRRRTPEELERLFQD</sequence>
<accession>A0A8I6SSP6</accession>
<dbReference type="KEGG" id="clec:106661100"/>
<dbReference type="Gene3D" id="3.30.710.10">
    <property type="entry name" value="Potassium Channel Kv1.1, Chain A"/>
    <property type="match status" value="1"/>
</dbReference>
<dbReference type="Pfam" id="PF00754">
    <property type="entry name" value="F5_F8_type_C"/>
    <property type="match status" value="1"/>
</dbReference>
<evidence type="ECO:0000313" key="3">
    <source>
        <dbReference type="Proteomes" id="UP000494040"/>
    </source>
</evidence>